<dbReference type="InterPro" id="IPR015421">
    <property type="entry name" value="PyrdxlP-dep_Trfase_major"/>
</dbReference>
<evidence type="ECO:0000256" key="6">
    <source>
        <dbReference type="ARBA" id="ARBA00052699"/>
    </source>
</evidence>
<dbReference type="InterPro" id="IPR015424">
    <property type="entry name" value="PyrdxlP-dep_Trfase"/>
</dbReference>
<evidence type="ECO:0000256" key="3">
    <source>
        <dbReference type="ARBA" id="ARBA00047175"/>
    </source>
</evidence>
<evidence type="ECO:0000256" key="5">
    <source>
        <dbReference type="ARBA" id="ARBA00048780"/>
    </source>
</evidence>
<dbReference type="GO" id="GO:0005737">
    <property type="term" value="C:cytoplasm"/>
    <property type="evidence" value="ECO:0007669"/>
    <property type="project" value="TreeGrafter"/>
</dbReference>
<dbReference type="PANTHER" id="PTHR11808">
    <property type="entry name" value="TRANS-SULFURATION ENZYME FAMILY MEMBER"/>
    <property type="match status" value="1"/>
</dbReference>
<dbReference type="Gene3D" id="3.40.640.10">
    <property type="entry name" value="Type I PLP-dependent aspartate aminotransferase-like (Major domain)"/>
    <property type="match status" value="1"/>
</dbReference>
<dbReference type="GO" id="GO:0047982">
    <property type="term" value="F:homocysteine desulfhydrase activity"/>
    <property type="evidence" value="ECO:0007669"/>
    <property type="project" value="UniProtKB-EC"/>
</dbReference>
<organism evidence="9 10">
    <name type="scientific">Egicoccus halophilus</name>
    <dbReference type="NCBI Taxonomy" id="1670830"/>
    <lineage>
        <taxon>Bacteria</taxon>
        <taxon>Bacillati</taxon>
        <taxon>Actinomycetota</taxon>
        <taxon>Nitriliruptoria</taxon>
        <taxon>Egicoccales</taxon>
        <taxon>Egicoccaceae</taxon>
        <taxon>Egicoccus</taxon>
    </lineage>
</organism>
<comment type="similarity">
    <text evidence="8">Belongs to the trans-sulfuration enzymes family.</text>
</comment>
<reference evidence="9" key="2">
    <citation type="submission" date="2020-09" db="EMBL/GenBank/DDBJ databases">
        <authorList>
            <person name="Sun Q."/>
            <person name="Zhou Y."/>
        </authorList>
    </citation>
    <scope>NUCLEOTIDE SEQUENCE</scope>
    <source>
        <strain evidence="9">CGMCC 1.14988</strain>
    </source>
</reference>
<dbReference type="PANTHER" id="PTHR11808:SF85">
    <property type="entry name" value="CYSTATHIONINE GAMMA-LYASE-RELATED"/>
    <property type="match status" value="1"/>
</dbReference>
<evidence type="ECO:0000313" key="9">
    <source>
        <dbReference type="EMBL" id="GGI06420.1"/>
    </source>
</evidence>
<dbReference type="InterPro" id="IPR000277">
    <property type="entry name" value="Cys/Met-Metab_PyrdxlP-dep_enz"/>
</dbReference>
<name>A0A8J3A8E0_9ACTN</name>
<comment type="catalytic activity">
    <reaction evidence="6">
        <text>L-methionine + H2O = methanethiol + 2-oxobutanoate + NH4(+)</text>
        <dbReference type="Rhea" id="RHEA:23800"/>
        <dbReference type="ChEBI" id="CHEBI:15377"/>
        <dbReference type="ChEBI" id="CHEBI:16007"/>
        <dbReference type="ChEBI" id="CHEBI:16763"/>
        <dbReference type="ChEBI" id="CHEBI:28938"/>
        <dbReference type="ChEBI" id="CHEBI:57844"/>
        <dbReference type="EC" id="4.4.1.11"/>
    </reaction>
    <physiologicalReaction direction="left-to-right" evidence="6">
        <dbReference type="Rhea" id="RHEA:23801"/>
    </physiologicalReaction>
</comment>
<gene>
    <name evidence="9" type="ORF">GCM10011354_19000</name>
</gene>
<evidence type="ECO:0000256" key="2">
    <source>
        <dbReference type="ARBA" id="ARBA00022898"/>
    </source>
</evidence>
<dbReference type="InterPro" id="IPR015422">
    <property type="entry name" value="PyrdxlP-dep_Trfase_small"/>
</dbReference>
<comment type="cofactor">
    <cofactor evidence="1 8">
        <name>pyridoxal 5'-phosphate</name>
        <dbReference type="ChEBI" id="CHEBI:597326"/>
    </cofactor>
</comment>
<dbReference type="EC" id="4.4.1.2" evidence="3"/>
<evidence type="ECO:0000256" key="7">
    <source>
        <dbReference type="PIRSR" id="PIRSR001434-2"/>
    </source>
</evidence>
<accession>A0A8J3A8E0</accession>
<evidence type="ECO:0000256" key="8">
    <source>
        <dbReference type="RuleBase" id="RU362118"/>
    </source>
</evidence>
<evidence type="ECO:0000313" key="10">
    <source>
        <dbReference type="Proteomes" id="UP000650511"/>
    </source>
</evidence>
<dbReference type="GO" id="GO:0019343">
    <property type="term" value="P:cysteine biosynthetic process via cystathionine"/>
    <property type="evidence" value="ECO:0007669"/>
    <property type="project" value="TreeGrafter"/>
</dbReference>
<dbReference type="RefSeq" id="WP_130650542.1">
    <property type="nucleotide sequence ID" value="NZ_BMHA01000006.1"/>
</dbReference>
<dbReference type="SUPFAM" id="SSF53383">
    <property type="entry name" value="PLP-dependent transferases"/>
    <property type="match status" value="1"/>
</dbReference>
<sequence>MEPSLPRPEGGFATRAVRGATIVPEVVQQPVSPAIWPSATWATPTSAEVGDLLVDATPGYAYGRYDNPTATTLHGLVASLHEAPAAWASASGTAAIHAVLSVLRGRGRILATSRLYGGTWALLRRLAAESGWEVDHADLLTAEQLRAALRDEHTVVHVETIANPSTAVADLAGMAAVCRERGVALVVDNTFASPFLCRPLTLGATAVVESATKYLAGHGDVVAGVVAGSESLVAAVREHVFELGGSLGPFEAWLVVRGIQTLPLRMRAAGANALAIARALSATGVVGPVRYPGLEDHPHHLLSRELFGGRGYGGVLSFDLPHRAAAEVFADACRVFARAASLGGTHSLVLHPASTSHRQLDDAALAAAGLGPGTVRLAVGIEDEDDLVADVRQALATATEGGSR</sequence>
<proteinExistence type="inferred from homology"/>
<dbReference type="GO" id="GO:0030170">
    <property type="term" value="F:pyridoxal phosphate binding"/>
    <property type="evidence" value="ECO:0007669"/>
    <property type="project" value="InterPro"/>
</dbReference>
<dbReference type="AlphaFoldDB" id="A0A8J3A8E0"/>
<reference evidence="9" key="1">
    <citation type="journal article" date="2014" name="Int. J. Syst. Evol. Microbiol.">
        <title>Complete genome sequence of Corynebacterium casei LMG S-19264T (=DSM 44701T), isolated from a smear-ripened cheese.</title>
        <authorList>
            <consortium name="US DOE Joint Genome Institute (JGI-PGF)"/>
            <person name="Walter F."/>
            <person name="Albersmeier A."/>
            <person name="Kalinowski J."/>
            <person name="Ruckert C."/>
        </authorList>
    </citation>
    <scope>NUCLEOTIDE SEQUENCE</scope>
    <source>
        <strain evidence="9">CGMCC 1.14988</strain>
    </source>
</reference>
<protein>
    <recommendedName>
        <fullName evidence="3">homocysteine desulfhydrase</fullName>
        <ecNumber evidence="3">4.4.1.2</ecNumber>
    </recommendedName>
    <alternativeName>
        <fullName evidence="4">Homocysteine desulfhydrase</fullName>
    </alternativeName>
</protein>
<dbReference type="Gene3D" id="3.90.1150.10">
    <property type="entry name" value="Aspartate Aminotransferase, domain 1"/>
    <property type="match status" value="1"/>
</dbReference>
<evidence type="ECO:0000256" key="4">
    <source>
        <dbReference type="ARBA" id="ARBA00047199"/>
    </source>
</evidence>
<dbReference type="Proteomes" id="UP000650511">
    <property type="component" value="Unassembled WGS sequence"/>
</dbReference>
<evidence type="ECO:0000256" key="1">
    <source>
        <dbReference type="ARBA" id="ARBA00001933"/>
    </source>
</evidence>
<dbReference type="GO" id="GO:0004123">
    <property type="term" value="F:cystathionine gamma-lyase activity"/>
    <property type="evidence" value="ECO:0007669"/>
    <property type="project" value="TreeGrafter"/>
</dbReference>
<dbReference type="FunFam" id="3.40.640.10:FF:000046">
    <property type="entry name" value="Cystathionine gamma-lyase"/>
    <property type="match status" value="1"/>
</dbReference>
<comment type="catalytic activity">
    <reaction evidence="5">
        <text>L-homocysteine + H2O = 2-oxobutanoate + hydrogen sulfide + NH4(+) + H(+)</text>
        <dbReference type="Rhea" id="RHEA:14501"/>
        <dbReference type="ChEBI" id="CHEBI:15377"/>
        <dbReference type="ChEBI" id="CHEBI:15378"/>
        <dbReference type="ChEBI" id="CHEBI:16763"/>
        <dbReference type="ChEBI" id="CHEBI:28938"/>
        <dbReference type="ChEBI" id="CHEBI:29919"/>
        <dbReference type="ChEBI" id="CHEBI:58199"/>
        <dbReference type="EC" id="4.4.1.2"/>
    </reaction>
    <physiologicalReaction direction="left-to-right" evidence="5">
        <dbReference type="Rhea" id="RHEA:14502"/>
    </physiologicalReaction>
</comment>
<dbReference type="EMBL" id="BMHA01000006">
    <property type="protein sequence ID" value="GGI06420.1"/>
    <property type="molecule type" value="Genomic_DNA"/>
</dbReference>
<dbReference type="GO" id="GO:0018826">
    <property type="term" value="F:methionine gamma-lyase activity"/>
    <property type="evidence" value="ECO:0007669"/>
    <property type="project" value="UniProtKB-EC"/>
</dbReference>
<dbReference type="OrthoDB" id="9780685at2"/>
<keyword evidence="10" id="KW-1185">Reference proteome</keyword>
<dbReference type="GO" id="GO:0019346">
    <property type="term" value="P:transsulfuration"/>
    <property type="evidence" value="ECO:0007669"/>
    <property type="project" value="InterPro"/>
</dbReference>
<dbReference type="Pfam" id="PF01053">
    <property type="entry name" value="Cys_Met_Meta_PP"/>
    <property type="match status" value="1"/>
</dbReference>
<keyword evidence="2 7" id="KW-0663">Pyridoxal phosphate</keyword>
<comment type="caution">
    <text evidence="9">The sequence shown here is derived from an EMBL/GenBank/DDBJ whole genome shotgun (WGS) entry which is preliminary data.</text>
</comment>
<dbReference type="PIRSF" id="PIRSF001434">
    <property type="entry name" value="CGS"/>
    <property type="match status" value="1"/>
</dbReference>
<feature type="modified residue" description="N6-(pyridoxal phosphate)lysine" evidence="7">
    <location>
        <position position="213"/>
    </location>
</feature>